<keyword evidence="2" id="KW-0808">Transferase</keyword>
<dbReference type="InterPro" id="IPR051908">
    <property type="entry name" value="Ribosomal_N-acetyltransferase"/>
</dbReference>
<dbReference type="PROSITE" id="PS51186">
    <property type="entry name" value="GNAT"/>
    <property type="match status" value="1"/>
</dbReference>
<dbReference type="InterPro" id="IPR000182">
    <property type="entry name" value="GNAT_dom"/>
</dbReference>
<dbReference type="InterPro" id="IPR016181">
    <property type="entry name" value="Acyl_CoA_acyltransferase"/>
</dbReference>
<evidence type="ECO:0000259" key="1">
    <source>
        <dbReference type="PROSITE" id="PS51186"/>
    </source>
</evidence>
<dbReference type="FunFam" id="3.40.630.30:FF:000047">
    <property type="entry name" value="Acetyltransferase, GNAT family"/>
    <property type="match status" value="1"/>
</dbReference>
<dbReference type="PANTHER" id="PTHR43441:SF2">
    <property type="entry name" value="FAMILY ACETYLTRANSFERASE, PUTATIVE (AFU_ORTHOLOGUE AFUA_7G00850)-RELATED"/>
    <property type="match status" value="1"/>
</dbReference>
<gene>
    <name evidence="2" type="ORF">A0131_07990</name>
</gene>
<evidence type="ECO:0000313" key="3">
    <source>
        <dbReference type="Proteomes" id="UP000075418"/>
    </source>
</evidence>
<dbReference type="SUPFAM" id="SSF55729">
    <property type="entry name" value="Acyl-CoA N-acyltransferases (Nat)"/>
    <property type="match status" value="1"/>
</dbReference>
<accession>A0A151A640</accession>
<sequence length="230" mass="27251">MRYNQFNQPIGESLNTFNSPSNPKVSILNGQYCRLEKLSEQHIDDLYNHFSLDDDAPNWTYLSEEPIKDKEEFKQYINNQINSQDPYFMAIIDQNTNEALGELSLLRINPNDASIEVGHIHFSNALKQTRIATEAHFLLASYVFEELGYRRYEWKCDDFNQASMNSAKRLGFTYEGTFRQHKIYKERNRNTAWFSMLDSEWPSIKQQYEQWLLPSNFDSNGQQYERLNIQ</sequence>
<dbReference type="Proteomes" id="UP000075418">
    <property type="component" value="Unassembled WGS sequence"/>
</dbReference>
<protein>
    <submittedName>
        <fullName evidence="2">GNAT family acetyltransferase</fullName>
    </submittedName>
</protein>
<dbReference type="GO" id="GO:0008999">
    <property type="term" value="F:protein-N-terminal-alanine acetyltransferase activity"/>
    <property type="evidence" value="ECO:0007669"/>
    <property type="project" value="TreeGrafter"/>
</dbReference>
<dbReference type="GO" id="GO:1990189">
    <property type="term" value="F:protein N-terminal-serine acetyltransferase activity"/>
    <property type="evidence" value="ECO:0007669"/>
    <property type="project" value="TreeGrafter"/>
</dbReference>
<reference evidence="2 3" key="1">
    <citation type="submission" date="2016-02" db="EMBL/GenBank/DDBJ databases">
        <title>Draft genome sequence of hydrocarbon degrading Staphylococcus saprophyticus Strain CNV2, isolated from crude-oil contaminated soil from Noonmati Oil Refinery, Guwahati, Assam, India.</title>
        <authorList>
            <person name="Mukherjee A."/>
            <person name="Chettri B."/>
            <person name="Langpoklakpam J."/>
            <person name="Singh A.K."/>
            <person name="Chattopadhyay D.J."/>
        </authorList>
    </citation>
    <scope>NUCLEOTIDE SEQUENCE [LARGE SCALE GENOMIC DNA]</scope>
    <source>
        <strain evidence="2 3">CNV2</strain>
    </source>
</reference>
<proteinExistence type="predicted"/>
<organism evidence="2 3">
    <name type="scientific">Staphylococcus kloosii</name>
    <dbReference type="NCBI Taxonomy" id="29384"/>
    <lineage>
        <taxon>Bacteria</taxon>
        <taxon>Bacillati</taxon>
        <taxon>Bacillota</taxon>
        <taxon>Bacilli</taxon>
        <taxon>Bacillales</taxon>
        <taxon>Staphylococcaceae</taxon>
        <taxon>Staphylococcus</taxon>
    </lineage>
</organism>
<dbReference type="AlphaFoldDB" id="A0A151A640"/>
<comment type="caution">
    <text evidence="2">The sequence shown here is derived from an EMBL/GenBank/DDBJ whole genome shotgun (WGS) entry which is preliminary data.</text>
</comment>
<dbReference type="RefSeq" id="WP_061854879.1">
    <property type="nucleotide sequence ID" value="NZ_LUGM01000002.1"/>
</dbReference>
<dbReference type="EMBL" id="LUGM01000002">
    <property type="protein sequence ID" value="KYH14715.1"/>
    <property type="molecule type" value="Genomic_DNA"/>
</dbReference>
<evidence type="ECO:0000313" key="2">
    <source>
        <dbReference type="EMBL" id="KYH14715.1"/>
    </source>
</evidence>
<dbReference type="Gene3D" id="3.40.630.30">
    <property type="match status" value="1"/>
</dbReference>
<dbReference type="Pfam" id="PF13302">
    <property type="entry name" value="Acetyltransf_3"/>
    <property type="match status" value="1"/>
</dbReference>
<dbReference type="PANTHER" id="PTHR43441">
    <property type="entry name" value="RIBOSOMAL-PROTEIN-SERINE ACETYLTRANSFERASE"/>
    <property type="match status" value="1"/>
</dbReference>
<feature type="domain" description="N-acetyltransferase" evidence="1">
    <location>
        <begin position="33"/>
        <end position="190"/>
    </location>
</feature>
<name>A0A151A640_9STAP</name>